<evidence type="ECO:0000259" key="2">
    <source>
        <dbReference type="Pfam" id="PF03795"/>
    </source>
</evidence>
<dbReference type="eggNOG" id="COG3795">
    <property type="taxonomic scope" value="Bacteria"/>
</dbReference>
<evidence type="ECO:0000313" key="3">
    <source>
        <dbReference type="EMBL" id="AFU04426.1"/>
    </source>
</evidence>
<gene>
    <name evidence="3" type="ORF">O3I_032385</name>
</gene>
<dbReference type="HOGENOM" id="CLU_1183997_0_0_11"/>
<dbReference type="PANTHER" id="PTHR35174:SF3">
    <property type="entry name" value="BLL7171 PROTEIN"/>
    <property type="match status" value="1"/>
</dbReference>
<dbReference type="SUPFAM" id="SSF54909">
    <property type="entry name" value="Dimeric alpha+beta barrel"/>
    <property type="match status" value="2"/>
</dbReference>
<evidence type="ECO:0000256" key="1">
    <source>
        <dbReference type="ARBA" id="ARBA00007689"/>
    </source>
</evidence>
<dbReference type="InterPro" id="IPR005545">
    <property type="entry name" value="YCII"/>
</dbReference>
<organism evidence="3 4">
    <name type="scientific">Nocardia brasiliensis (strain ATCC 700358 / HUJEG-1)</name>
    <dbReference type="NCBI Taxonomy" id="1133849"/>
    <lineage>
        <taxon>Bacteria</taxon>
        <taxon>Bacillati</taxon>
        <taxon>Actinomycetota</taxon>
        <taxon>Actinomycetes</taxon>
        <taxon>Mycobacteriales</taxon>
        <taxon>Nocardiaceae</taxon>
        <taxon>Nocardia</taxon>
    </lineage>
</organism>
<accession>K0FAF9</accession>
<protein>
    <recommendedName>
        <fullName evidence="2">YCII-related domain-containing protein</fullName>
    </recommendedName>
</protein>
<dbReference type="Gene3D" id="3.30.70.1060">
    <property type="entry name" value="Dimeric alpha+beta barrel"/>
    <property type="match status" value="2"/>
</dbReference>
<evidence type="ECO:0000313" key="4">
    <source>
        <dbReference type="Proteomes" id="UP000006304"/>
    </source>
</evidence>
<dbReference type="EMBL" id="CP003876">
    <property type="protein sequence ID" value="AFU04426.1"/>
    <property type="molecule type" value="Genomic_DNA"/>
</dbReference>
<name>K0FAF9_NOCB7</name>
<comment type="similarity">
    <text evidence="1">Belongs to the YciI family.</text>
</comment>
<sequence length="240" mass="25106">MAIMQYLATLVGPADAPYAEPGTPEFDAEVARYAAFEAAAGAAIAGGVALFPAETAVELRHTGGRLITTNGPFPEQTEVVGGFLVFDCADLDEAIELARQAPAAEDGAVELRPLVQWAPHAEPGPDWWLALLWETPGAVIAPGTPEWDPAVAEHQRFGAKFGAAIRGGGAVQPPATATTVRVRDGRLSLTDGPFAESADVIDGLYLFAAPDQAAATEIASQIPCGEKGHVELRRVVELDD</sequence>
<feature type="domain" description="YCII-related" evidence="2">
    <location>
        <begin position="27"/>
        <end position="117"/>
    </location>
</feature>
<feature type="domain" description="YCII-related" evidence="2">
    <location>
        <begin position="167"/>
        <end position="238"/>
    </location>
</feature>
<proteinExistence type="inferred from homology"/>
<dbReference type="Proteomes" id="UP000006304">
    <property type="component" value="Chromosome"/>
</dbReference>
<dbReference type="KEGG" id="nbr:O3I_032385"/>
<dbReference type="AlphaFoldDB" id="K0FAF9"/>
<dbReference type="PANTHER" id="PTHR35174">
    <property type="entry name" value="BLL7171 PROTEIN-RELATED"/>
    <property type="match status" value="1"/>
</dbReference>
<dbReference type="Pfam" id="PF03795">
    <property type="entry name" value="YCII"/>
    <property type="match status" value="2"/>
</dbReference>
<reference evidence="3 4" key="1">
    <citation type="journal article" date="2012" name="J. Bacteriol.">
        <title>Complete genome sequence of Nocardia brasiliensis HUJEG-1.</title>
        <authorList>
            <person name="Vera-Cabrera L."/>
            <person name="Ortiz-Lopez R."/>
            <person name="Elizondo-Gonzalez R."/>
            <person name="Perez-Maya A.A."/>
            <person name="Ocampo-Candiani J."/>
        </authorList>
    </citation>
    <scope>NUCLEOTIDE SEQUENCE [LARGE SCALE GENOMIC DNA]</scope>
    <source>
        <strain evidence="4">ATCC 700358</strain>
    </source>
</reference>
<dbReference type="STRING" id="1133849.O3I_032385"/>
<keyword evidence="4" id="KW-1185">Reference proteome</keyword>
<dbReference type="InterPro" id="IPR011008">
    <property type="entry name" value="Dimeric_a/b-barrel"/>
</dbReference>